<evidence type="ECO:0000259" key="7">
    <source>
        <dbReference type="SMART" id="SM00967"/>
    </source>
</evidence>
<dbReference type="Pfam" id="PF00588">
    <property type="entry name" value="SpoU_methylase"/>
    <property type="match status" value="1"/>
</dbReference>
<organism evidence="8 9">
    <name type="scientific">Methylomarinovum tepidoasis</name>
    <dbReference type="NCBI Taxonomy" id="2840183"/>
    <lineage>
        <taxon>Bacteria</taxon>
        <taxon>Pseudomonadati</taxon>
        <taxon>Pseudomonadota</taxon>
        <taxon>Gammaproteobacteria</taxon>
        <taxon>Methylococcales</taxon>
        <taxon>Methylothermaceae</taxon>
        <taxon>Methylomarinovum</taxon>
    </lineage>
</organism>
<dbReference type="EC" id="2.1.1.185" evidence="6"/>
<dbReference type="GO" id="GO:0003723">
    <property type="term" value="F:RNA binding"/>
    <property type="evidence" value="ECO:0007669"/>
    <property type="project" value="InterPro"/>
</dbReference>
<dbReference type="SUPFAM" id="SSF55315">
    <property type="entry name" value="L30e-like"/>
    <property type="match status" value="1"/>
</dbReference>
<dbReference type="SMART" id="SM00967">
    <property type="entry name" value="SpoU_sub_bind"/>
    <property type="match status" value="1"/>
</dbReference>
<keyword evidence="2 6" id="KW-0698">rRNA processing</keyword>
<dbReference type="InterPro" id="IPR029026">
    <property type="entry name" value="tRNA_m1G_MTases_N"/>
</dbReference>
<dbReference type="PANTHER" id="PTHR46429">
    <property type="entry name" value="23S RRNA (GUANOSINE-2'-O-)-METHYLTRANSFERASE RLMB"/>
    <property type="match status" value="1"/>
</dbReference>
<feature type="binding site" evidence="6">
    <location>
        <position position="196"/>
    </location>
    <ligand>
        <name>S-adenosyl-L-methionine</name>
        <dbReference type="ChEBI" id="CHEBI:59789"/>
    </ligand>
</feature>
<dbReference type="SUPFAM" id="SSF75217">
    <property type="entry name" value="alpha/beta knot"/>
    <property type="match status" value="1"/>
</dbReference>
<feature type="binding site" evidence="6">
    <location>
        <position position="225"/>
    </location>
    <ligand>
        <name>S-adenosyl-L-methionine</name>
        <dbReference type="ChEBI" id="CHEBI:59789"/>
    </ligand>
</feature>
<dbReference type="InterPro" id="IPR013123">
    <property type="entry name" value="SpoU_subst-bd"/>
</dbReference>
<evidence type="ECO:0000256" key="5">
    <source>
        <dbReference type="ARBA" id="ARBA00022691"/>
    </source>
</evidence>
<feature type="domain" description="RNA 2-O ribose methyltransferase substrate binding" evidence="7">
    <location>
        <begin position="4"/>
        <end position="80"/>
    </location>
</feature>
<comment type="subcellular location">
    <subcellularLocation>
        <location evidence="6">Cytoplasm</location>
    </subcellularLocation>
</comment>
<dbReference type="InterPro" id="IPR029028">
    <property type="entry name" value="Alpha/beta_knot_MTases"/>
</dbReference>
<keyword evidence="9" id="KW-1185">Reference proteome</keyword>
<sequence length="251" mass="27260">MSARIYGLHAARAAIENAPERIRNAWLDAGRRDRRLEELRQRLRALGIPAADTERKRLDRLAGSSQHQGIVLEVTLPRALDDGALAERLERGGSPLFLVLDQVQDPHNLGACLRTCDAVGAAGVIVPRDRSVGLTPTVCKVASGAVETVPLFRVTNLARSLEQMKAAGLWLYGADGNAERLAFEADLSAPLALVMGAEGRGLRRLTRESCDLLIKLPMWGRVESLNLSVAAGVLLYESLRQRLTKTSTQGV</sequence>
<dbReference type="InterPro" id="IPR001537">
    <property type="entry name" value="SpoU_MeTrfase"/>
</dbReference>
<proteinExistence type="inferred from homology"/>
<dbReference type="InterPro" id="IPR004441">
    <property type="entry name" value="rRNA_MeTrfase_TrmH"/>
</dbReference>
<dbReference type="KEGG" id="meiy:MIN45_P1005"/>
<dbReference type="GO" id="GO:0005829">
    <property type="term" value="C:cytosol"/>
    <property type="evidence" value="ECO:0007669"/>
    <property type="project" value="TreeGrafter"/>
</dbReference>
<dbReference type="InterPro" id="IPR029064">
    <property type="entry name" value="Ribosomal_eL30-like_sf"/>
</dbReference>
<evidence type="ECO:0000256" key="3">
    <source>
        <dbReference type="ARBA" id="ARBA00022603"/>
    </source>
</evidence>
<keyword evidence="1 6" id="KW-0963">Cytoplasm</keyword>
<evidence type="ECO:0000256" key="1">
    <source>
        <dbReference type="ARBA" id="ARBA00022490"/>
    </source>
</evidence>
<keyword evidence="5 6" id="KW-0949">S-adenosyl-L-methionine</keyword>
<dbReference type="Gene3D" id="3.40.1280.10">
    <property type="match status" value="1"/>
</dbReference>
<dbReference type="PANTHER" id="PTHR46429:SF1">
    <property type="entry name" value="23S RRNA (GUANOSINE-2'-O-)-METHYLTRANSFERASE RLMB"/>
    <property type="match status" value="1"/>
</dbReference>
<dbReference type="HAMAP" id="MF_01887">
    <property type="entry name" value="23SrRNA_methyltr_B"/>
    <property type="match status" value="1"/>
</dbReference>
<reference evidence="9" key="1">
    <citation type="journal article" date="2024" name="Int. J. Syst. Evol. Microbiol.">
        <title>Methylomarinovum tepidoasis sp. nov., a moderately thermophilic methanotroph of the family Methylothermaceae isolated from a deep-sea hydrothermal field.</title>
        <authorList>
            <person name="Hirayama H."/>
            <person name="Takaki Y."/>
            <person name="Abe M."/>
            <person name="Miyazaki M."/>
            <person name="Uematsu K."/>
            <person name="Matsui Y."/>
            <person name="Takai K."/>
        </authorList>
    </citation>
    <scope>NUCLEOTIDE SEQUENCE [LARGE SCALE GENOMIC DNA]</scope>
    <source>
        <strain evidence="9">IN45</strain>
    </source>
</reference>
<name>A0AAU9CCW2_9GAMM</name>
<dbReference type="AlphaFoldDB" id="A0AAU9CCW2"/>
<evidence type="ECO:0000256" key="4">
    <source>
        <dbReference type="ARBA" id="ARBA00022679"/>
    </source>
</evidence>
<keyword evidence="3 6" id="KW-0489">Methyltransferase</keyword>
<evidence type="ECO:0000313" key="9">
    <source>
        <dbReference type="Proteomes" id="UP001321450"/>
    </source>
</evidence>
<dbReference type="InterPro" id="IPR024915">
    <property type="entry name" value="23S_rRNA_MeTrfase_RlmB"/>
</dbReference>
<keyword evidence="4 6" id="KW-0808">Transferase</keyword>
<evidence type="ECO:0000256" key="6">
    <source>
        <dbReference type="HAMAP-Rule" id="MF_01887"/>
    </source>
</evidence>
<comment type="function">
    <text evidence="6">Specifically methylates the ribose of guanosine 2251 in 23S rRNA.</text>
</comment>
<dbReference type="GO" id="GO:0070039">
    <property type="term" value="F:rRNA (guanosine-2'-O-)-methyltransferase activity"/>
    <property type="evidence" value="ECO:0007669"/>
    <property type="project" value="UniProtKB-UniRule"/>
</dbReference>
<dbReference type="NCBIfam" id="TIGR00186">
    <property type="entry name" value="rRNA_methyl_3"/>
    <property type="match status" value="1"/>
</dbReference>
<protein>
    <recommendedName>
        <fullName evidence="6">23S rRNA (guanosine-2'-O-)-methyltransferase RlmB</fullName>
        <ecNumber evidence="6">2.1.1.185</ecNumber>
    </recommendedName>
    <alternativeName>
        <fullName evidence="6">23S rRNA (guanosine2251 2'-O)-methyltransferase</fullName>
    </alternativeName>
    <alternativeName>
        <fullName evidence="6">23S rRNA Gm2251 2'-O-methyltransferase</fullName>
    </alternativeName>
</protein>
<comment type="catalytic activity">
    <reaction evidence="6">
        <text>guanosine(2251) in 23S rRNA + S-adenosyl-L-methionine = 2'-O-methylguanosine(2251) in 23S rRNA + S-adenosyl-L-homocysteine + H(+)</text>
        <dbReference type="Rhea" id="RHEA:24140"/>
        <dbReference type="Rhea" id="RHEA-COMP:10239"/>
        <dbReference type="Rhea" id="RHEA-COMP:10241"/>
        <dbReference type="ChEBI" id="CHEBI:15378"/>
        <dbReference type="ChEBI" id="CHEBI:57856"/>
        <dbReference type="ChEBI" id="CHEBI:59789"/>
        <dbReference type="ChEBI" id="CHEBI:74269"/>
        <dbReference type="ChEBI" id="CHEBI:74445"/>
        <dbReference type="EC" id="2.1.1.185"/>
    </reaction>
</comment>
<feature type="binding site" evidence="6">
    <location>
        <position position="216"/>
    </location>
    <ligand>
        <name>S-adenosyl-L-methionine</name>
        <dbReference type="ChEBI" id="CHEBI:59789"/>
    </ligand>
</feature>
<dbReference type="Proteomes" id="UP001321450">
    <property type="component" value="Chromosome"/>
</dbReference>
<dbReference type="RefSeq" id="WP_286293844.1">
    <property type="nucleotide sequence ID" value="NZ_AP024718.1"/>
</dbReference>
<dbReference type="EMBL" id="AP024718">
    <property type="protein sequence ID" value="BCX88636.1"/>
    <property type="molecule type" value="Genomic_DNA"/>
</dbReference>
<dbReference type="Pfam" id="PF08032">
    <property type="entry name" value="SpoU_sub_bind"/>
    <property type="match status" value="1"/>
</dbReference>
<dbReference type="FunFam" id="3.40.1280.10:FF:000008">
    <property type="entry name" value="Group 3 RNA methyltransferase TrmH"/>
    <property type="match status" value="1"/>
</dbReference>
<dbReference type="CDD" id="cd18103">
    <property type="entry name" value="SpoU-like_RlmB"/>
    <property type="match status" value="1"/>
</dbReference>
<gene>
    <name evidence="6" type="primary">rlmB</name>
    <name evidence="8" type="ORF">MIN45_P1005</name>
</gene>
<evidence type="ECO:0000256" key="2">
    <source>
        <dbReference type="ARBA" id="ARBA00022552"/>
    </source>
</evidence>
<accession>A0AAU9CCW2</accession>
<comment type="similarity">
    <text evidence="6">Belongs to the class IV-like SAM-binding methyltransferase superfamily. RNA methyltransferase TrmH family. RlmB subfamily.</text>
</comment>
<dbReference type="Gene3D" id="3.30.1330.30">
    <property type="match status" value="1"/>
</dbReference>
<evidence type="ECO:0000313" key="8">
    <source>
        <dbReference type="EMBL" id="BCX88636.1"/>
    </source>
</evidence>